<evidence type="ECO:0000256" key="1">
    <source>
        <dbReference type="SAM" id="MobiDB-lite"/>
    </source>
</evidence>
<protein>
    <submittedName>
        <fullName evidence="2">Uncharacterized protein</fullName>
    </submittedName>
</protein>
<accession>A0A1V9Z7J1</accession>
<sequence length="215" mass="22610">MKTIVADDDVWKSYLLANPAAAKFRHKPFDLYVELSEVCSGIVATGSMSITGDEATDVDACSDAPESADSSTEPPAATPPTSGAPTTATTATAPQTAALAPVTTTVPSSAAPGLGTIKRTVKRPRDDGKNPKIVMAKSIKLLAESNTRVDAVKVAMALFEEHYSNRGFSGTTKLAFFKYLADHTAYVSIFNKATADVRDAMVDAFCTDSQLIGVI</sequence>
<keyword evidence="3" id="KW-1185">Reference proteome</keyword>
<dbReference type="AlphaFoldDB" id="A0A1V9Z7J1"/>
<dbReference type="Proteomes" id="UP000243579">
    <property type="component" value="Unassembled WGS sequence"/>
</dbReference>
<evidence type="ECO:0000313" key="2">
    <source>
        <dbReference type="EMBL" id="OQR93877.1"/>
    </source>
</evidence>
<reference evidence="2 3" key="1">
    <citation type="journal article" date="2014" name="Genome Biol. Evol.">
        <title>The secreted proteins of Achlya hypogyna and Thraustotheca clavata identify the ancestral oomycete secretome and reveal gene acquisitions by horizontal gene transfer.</title>
        <authorList>
            <person name="Misner I."/>
            <person name="Blouin N."/>
            <person name="Leonard G."/>
            <person name="Richards T.A."/>
            <person name="Lane C.E."/>
        </authorList>
    </citation>
    <scope>NUCLEOTIDE SEQUENCE [LARGE SCALE GENOMIC DNA]</scope>
    <source>
        <strain evidence="2 3">ATCC 48635</strain>
    </source>
</reference>
<gene>
    <name evidence="2" type="ORF">ACHHYP_02109</name>
</gene>
<dbReference type="EMBL" id="JNBR01000392">
    <property type="protein sequence ID" value="OQR93877.1"/>
    <property type="molecule type" value="Genomic_DNA"/>
</dbReference>
<feature type="compositionally biased region" description="Low complexity" evidence="1">
    <location>
        <begin position="64"/>
        <end position="108"/>
    </location>
</feature>
<proteinExistence type="predicted"/>
<comment type="caution">
    <text evidence="2">The sequence shown here is derived from an EMBL/GenBank/DDBJ whole genome shotgun (WGS) entry which is preliminary data.</text>
</comment>
<dbReference type="OrthoDB" id="686198at2759"/>
<feature type="region of interest" description="Disordered" evidence="1">
    <location>
        <begin position="57"/>
        <end position="129"/>
    </location>
</feature>
<organism evidence="2 3">
    <name type="scientific">Achlya hypogyna</name>
    <name type="common">Oomycete</name>
    <name type="synonym">Protoachlya hypogyna</name>
    <dbReference type="NCBI Taxonomy" id="1202772"/>
    <lineage>
        <taxon>Eukaryota</taxon>
        <taxon>Sar</taxon>
        <taxon>Stramenopiles</taxon>
        <taxon>Oomycota</taxon>
        <taxon>Saprolegniomycetes</taxon>
        <taxon>Saprolegniales</taxon>
        <taxon>Achlyaceae</taxon>
        <taxon>Achlya</taxon>
    </lineage>
</organism>
<name>A0A1V9Z7J1_ACHHY</name>
<evidence type="ECO:0000313" key="3">
    <source>
        <dbReference type="Proteomes" id="UP000243579"/>
    </source>
</evidence>
<dbReference type="STRING" id="1202772.A0A1V9Z7J1"/>